<comment type="caution">
    <text evidence="2">The sequence shown here is derived from an EMBL/GenBank/DDBJ whole genome shotgun (WGS) entry which is preliminary data.</text>
</comment>
<gene>
    <name evidence="2" type="ORF">J8A68_001173</name>
</gene>
<dbReference type="AlphaFoldDB" id="A0A8J5US55"/>
<dbReference type="Proteomes" id="UP000694255">
    <property type="component" value="Unassembled WGS sequence"/>
</dbReference>
<reference evidence="2 3" key="1">
    <citation type="journal article" date="2021" name="DNA Res.">
        <title>Genome analysis of Candida subhashii reveals its hybrid nature and dual mitochondrial genome conformations.</title>
        <authorList>
            <person name="Mixao V."/>
            <person name="Hegedusova E."/>
            <person name="Saus E."/>
            <person name="Pryszcz L.P."/>
            <person name="Cillingova A."/>
            <person name="Nosek J."/>
            <person name="Gabaldon T."/>
        </authorList>
    </citation>
    <scope>NUCLEOTIDE SEQUENCE [LARGE SCALE GENOMIC DNA]</scope>
    <source>
        <strain evidence="2 3">CBS 10753</strain>
    </source>
</reference>
<dbReference type="GeneID" id="73467974"/>
<proteinExistence type="predicted"/>
<feature type="region of interest" description="Disordered" evidence="1">
    <location>
        <begin position="98"/>
        <end position="117"/>
    </location>
</feature>
<evidence type="ECO:0000256" key="1">
    <source>
        <dbReference type="SAM" id="MobiDB-lite"/>
    </source>
</evidence>
<sequence>MNNNTNIIKEIPFIDNDKFDFTTTNSINNDLNTSNRSIFHKFRKRTKTRLPSHFHPPLLNGILINDIPPPPVTEQVSITKVSKFHKFVTRMKSFKSIKKHQTSTTSTNQLPKPKKIRRTVSTPRIPTSSKTLNHARLSYSSLGKKWDRLFRTARPININNNNMNINSPFFPISPQSMIIPRHVSEDMEEEEGIFSHINNSRQDISDDQNKTVVEENKDQNHWFKTSRIVNNTEKHQHRSSSLLSFWNGSFFNDGAVRNVKLYSQSQITDQSTITSIQV</sequence>
<keyword evidence="3" id="KW-1185">Reference proteome</keyword>
<evidence type="ECO:0000313" key="3">
    <source>
        <dbReference type="Proteomes" id="UP000694255"/>
    </source>
</evidence>
<organism evidence="2 3">
    <name type="scientific">[Candida] subhashii</name>
    <dbReference type="NCBI Taxonomy" id="561895"/>
    <lineage>
        <taxon>Eukaryota</taxon>
        <taxon>Fungi</taxon>
        <taxon>Dikarya</taxon>
        <taxon>Ascomycota</taxon>
        <taxon>Saccharomycotina</taxon>
        <taxon>Pichiomycetes</taxon>
        <taxon>Debaryomycetaceae</taxon>
        <taxon>Spathaspora</taxon>
    </lineage>
</organism>
<evidence type="ECO:0000313" key="2">
    <source>
        <dbReference type="EMBL" id="KAG7665117.1"/>
    </source>
</evidence>
<dbReference type="RefSeq" id="XP_049265349.1">
    <property type="nucleotide sequence ID" value="XM_049404798.1"/>
</dbReference>
<dbReference type="EMBL" id="JAGSYN010000051">
    <property type="protein sequence ID" value="KAG7665117.1"/>
    <property type="molecule type" value="Genomic_DNA"/>
</dbReference>
<name>A0A8J5US55_9ASCO</name>
<protein>
    <submittedName>
        <fullName evidence="2">Uncharacterized protein</fullName>
    </submittedName>
</protein>
<accession>A0A8J5US55</accession>